<dbReference type="Proteomes" id="UP000694044">
    <property type="component" value="Unassembled WGS sequence"/>
</dbReference>
<reference evidence="3" key="1">
    <citation type="submission" date="2021-02" db="EMBL/GenBank/DDBJ databases">
        <authorList>
            <person name="Palmer J.M."/>
        </authorList>
    </citation>
    <scope>NUCLEOTIDE SEQUENCE</scope>
    <source>
        <strain evidence="3">SCRP734</strain>
    </source>
</reference>
<evidence type="ECO:0000256" key="1">
    <source>
        <dbReference type="SAM" id="MobiDB-lite"/>
    </source>
</evidence>
<feature type="compositionally biased region" description="Low complexity" evidence="1">
    <location>
        <begin position="188"/>
        <end position="202"/>
    </location>
</feature>
<sequence length="520" mass="57524">MMEPSPTASQLSTCLQPTKKPDTNIELAISALTHHFESQLRKRKESPGSAADDDMASLLRNGKFDLIQEGRGAQPSHLTPYERYAFASRPSDDTPDRGSPAYFAGDLSPTTPRRERTSRYLSEGARKEIIARIDGGEKQVALAKEFNVSRAAICNLYKKRWEVLNRGVRDPTATHPKKSRKKSSTGQTAPAATTTHSSPIAAVQTSVYSNVPPMPTQANASRSPRFDSTETPSPLQSRQSESYQGEYQSWPGAQDRPNQLRHRNLLQDGVNLRPRDLKTHHGMAVDCPGMPEQFLVHEASAYSYPCRNLVATLRDESISTVVFQQRVMRLARLLIEDVLTCLPHAEEEITNAYGDLCHTTKALDGGDFCAVSMEDKGMVLLRAFSDISPASPTGVVSIEKRSAESSGASRHISAQLPSINDEQSVLLLDIECAVGEKACAVLHHLVHYRQIPARNIYLVTVVSAFEGLQNVFRHFPDVSLVTAQVDTVLDDQQRIRPGIGDFVHRYWNVSSPSSNVPWLQ</sequence>
<gene>
    <name evidence="3" type="ORF">PHYPSEUDO_001261</name>
</gene>
<keyword evidence="4" id="KW-1185">Reference proteome</keyword>
<evidence type="ECO:0000313" key="4">
    <source>
        <dbReference type="Proteomes" id="UP000694044"/>
    </source>
</evidence>
<feature type="domain" description="Phosphoribosyltransferase" evidence="2">
    <location>
        <begin position="307"/>
        <end position="508"/>
    </location>
</feature>
<dbReference type="Pfam" id="PF14681">
    <property type="entry name" value="UPRTase"/>
    <property type="match status" value="1"/>
</dbReference>
<proteinExistence type="predicted"/>
<evidence type="ECO:0000259" key="2">
    <source>
        <dbReference type="Pfam" id="PF14681"/>
    </source>
</evidence>
<dbReference type="EMBL" id="JAGDFM010000118">
    <property type="protein sequence ID" value="KAG7385609.1"/>
    <property type="molecule type" value="Genomic_DNA"/>
</dbReference>
<name>A0A8T1W086_9STRA</name>
<evidence type="ECO:0000313" key="3">
    <source>
        <dbReference type="EMBL" id="KAG7385609.1"/>
    </source>
</evidence>
<feature type="region of interest" description="Disordered" evidence="1">
    <location>
        <begin position="87"/>
        <end position="120"/>
    </location>
</feature>
<accession>A0A8T1W086</accession>
<feature type="compositionally biased region" description="Polar residues" evidence="1">
    <location>
        <begin position="229"/>
        <end position="247"/>
    </location>
</feature>
<feature type="region of interest" description="Disordered" evidence="1">
    <location>
        <begin position="168"/>
        <end position="258"/>
    </location>
</feature>
<organism evidence="3 4">
    <name type="scientific">Phytophthora pseudosyringae</name>
    <dbReference type="NCBI Taxonomy" id="221518"/>
    <lineage>
        <taxon>Eukaryota</taxon>
        <taxon>Sar</taxon>
        <taxon>Stramenopiles</taxon>
        <taxon>Oomycota</taxon>
        <taxon>Peronosporomycetes</taxon>
        <taxon>Peronosporales</taxon>
        <taxon>Peronosporaceae</taxon>
        <taxon>Phytophthora</taxon>
    </lineage>
</organism>
<comment type="caution">
    <text evidence="3">The sequence shown here is derived from an EMBL/GenBank/DDBJ whole genome shotgun (WGS) entry which is preliminary data.</text>
</comment>
<dbReference type="AlphaFoldDB" id="A0A8T1W086"/>
<dbReference type="InterPro" id="IPR000836">
    <property type="entry name" value="PRTase_dom"/>
</dbReference>
<protein>
    <recommendedName>
        <fullName evidence="2">Phosphoribosyltransferase domain-containing protein</fullName>
    </recommendedName>
</protein>
<dbReference type="OrthoDB" id="106623at2759"/>